<dbReference type="Pfam" id="PF00970">
    <property type="entry name" value="FAD_binding_6"/>
    <property type="match status" value="1"/>
</dbReference>
<evidence type="ECO:0000313" key="14">
    <source>
        <dbReference type="Proteomes" id="UP000000245"/>
    </source>
</evidence>
<dbReference type="GO" id="GO:0046872">
    <property type="term" value="F:metal ion binding"/>
    <property type="evidence" value="ECO:0007669"/>
    <property type="project" value="UniProtKB-KW"/>
</dbReference>
<dbReference type="InterPro" id="IPR012675">
    <property type="entry name" value="Beta-grasp_dom_sf"/>
</dbReference>
<dbReference type="Gene3D" id="3.40.50.80">
    <property type="entry name" value="Nucleotide-binding domain of ferredoxin-NADP reductase (FNR) module"/>
    <property type="match status" value="1"/>
</dbReference>
<dbReference type="InterPro" id="IPR001709">
    <property type="entry name" value="Flavoprot_Pyr_Nucl_cyt_Rdtase"/>
</dbReference>
<dbReference type="PANTHER" id="PTHR47354:SF6">
    <property type="entry name" value="NADH OXIDOREDUCTASE HCR"/>
    <property type="match status" value="1"/>
</dbReference>
<evidence type="ECO:0000259" key="12">
    <source>
        <dbReference type="PROSITE" id="PS51384"/>
    </source>
</evidence>
<evidence type="ECO:0000256" key="6">
    <source>
        <dbReference type="ARBA" id="ARBA00023002"/>
    </source>
</evidence>
<accession>A5FX87</accession>
<evidence type="ECO:0000256" key="8">
    <source>
        <dbReference type="ARBA" id="ARBA00023014"/>
    </source>
</evidence>
<evidence type="ECO:0000256" key="1">
    <source>
        <dbReference type="ARBA" id="ARBA00001974"/>
    </source>
</evidence>
<dbReference type="SUPFAM" id="SSF54292">
    <property type="entry name" value="2Fe-2S ferredoxin-like"/>
    <property type="match status" value="1"/>
</dbReference>
<dbReference type="Pfam" id="PF00111">
    <property type="entry name" value="Fer2"/>
    <property type="match status" value="1"/>
</dbReference>
<keyword evidence="3" id="KW-0001">2Fe-2S</keyword>
<keyword evidence="8" id="KW-0411">Iron-sulfur</keyword>
<proteinExistence type="inferred from homology"/>
<comment type="similarity">
    <text evidence="10">In the N-terminal section; belongs to the FAD-binding oxidoreductase type 6 family.</text>
</comment>
<keyword evidence="4" id="KW-0479">Metal-binding</keyword>
<evidence type="ECO:0000256" key="9">
    <source>
        <dbReference type="ARBA" id="ARBA00034078"/>
    </source>
</evidence>
<dbReference type="Proteomes" id="UP000000245">
    <property type="component" value="Chromosome"/>
</dbReference>
<dbReference type="InterPro" id="IPR006058">
    <property type="entry name" value="2Fe2S_fd_BS"/>
</dbReference>
<evidence type="ECO:0000256" key="7">
    <source>
        <dbReference type="ARBA" id="ARBA00023004"/>
    </source>
</evidence>
<dbReference type="PRINTS" id="PR00406">
    <property type="entry name" value="CYTB5RDTASE"/>
</dbReference>
<dbReference type="CDD" id="cd00207">
    <property type="entry name" value="fer2"/>
    <property type="match status" value="1"/>
</dbReference>
<dbReference type="InterPro" id="IPR017927">
    <property type="entry name" value="FAD-bd_FR_type"/>
</dbReference>
<evidence type="ECO:0000256" key="3">
    <source>
        <dbReference type="ARBA" id="ARBA00022714"/>
    </source>
</evidence>
<reference evidence="13 14" key="1">
    <citation type="submission" date="2007-05" db="EMBL/GenBank/DDBJ databases">
        <title>Complete sequence of chromosome of Acidiphilium cryptum JF-5.</title>
        <authorList>
            <consortium name="US DOE Joint Genome Institute"/>
            <person name="Copeland A."/>
            <person name="Lucas S."/>
            <person name="Lapidus A."/>
            <person name="Barry K."/>
            <person name="Detter J.C."/>
            <person name="Glavina del Rio T."/>
            <person name="Hammon N."/>
            <person name="Israni S."/>
            <person name="Dalin E."/>
            <person name="Tice H."/>
            <person name="Pitluck S."/>
            <person name="Sims D."/>
            <person name="Brettin T."/>
            <person name="Bruce D."/>
            <person name="Han C."/>
            <person name="Schmutz J."/>
            <person name="Larimer F."/>
            <person name="Land M."/>
            <person name="Hauser L."/>
            <person name="Kyrpides N."/>
            <person name="Kim E."/>
            <person name="Magnuson T."/>
            <person name="Richardson P."/>
        </authorList>
    </citation>
    <scope>NUCLEOTIDE SEQUENCE [LARGE SCALE GENOMIC DNA]</scope>
    <source>
        <strain evidence="13 14">JF-5</strain>
    </source>
</reference>
<dbReference type="PRINTS" id="PR00371">
    <property type="entry name" value="FPNCR"/>
</dbReference>
<dbReference type="CDD" id="cd06215">
    <property type="entry name" value="FNR_iron_sulfur_binding_1"/>
    <property type="match status" value="1"/>
</dbReference>
<dbReference type="InterPro" id="IPR050415">
    <property type="entry name" value="MRET"/>
</dbReference>
<keyword evidence="2" id="KW-0285">Flavoprotein</keyword>
<keyword evidence="14" id="KW-1185">Reference proteome</keyword>
<keyword evidence="6" id="KW-0560">Oxidoreductase</keyword>
<dbReference type="Pfam" id="PF00175">
    <property type="entry name" value="NAD_binding_1"/>
    <property type="match status" value="1"/>
</dbReference>
<dbReference type="InterPro" id="IPR017938">
    <property type="entry name" value="Riboflavin_synthase-like_b-brl"/>
</dbReference>
<dbReference type="InterPro" id="IPR008333">
    <property type="entry name" value="Cbr1-like_FAD-bd_dom"/>
</dbReference>
<gene>
    <name evidence="13" type="ordered locus">Acry_1002</name>
</gene>
<dbReference type="RefSeq" id="WP_007422824.1">
    <property type="nucleotide sequence ID" value="NC_009484.1"/>
</dbReference>
<evidence type="ECO:0000256" key="4">
    <source>
        <dbReference type="ARBA" id="ARBA00022723"/>
    </source>
</evidence>
<dbReference type="InterPro" id="IPR039261">
    <property type="entry name" value="FNR_nucleotide-bd"/>
</dbReference>
<name>A5FX87_ACICJ</name>
<dbReference type="Gene3D" id="2.40.30.10">
    <property type="entry name" value="Translation factors"/>
    <property type="match status" value="1"/>
</dbReference>
<dbReference type="InterPro" id="IPR001041">
    <property type="entry name" value="2Fe-2S_ferredoxin-type"/>
</dbReference>
<keyword evidence="5" id="KW-0274">FAD</keyword>
<dbReference type="PROSITE" id="PS00197">
    <property type="entry name" value="2FE2S_FER_1"/>
    <property type="match status" value="1"/>
</dbReference>
<sequence length="363" mass="39928">MNMTPAERCRAARDGSLSVWDPEVDDVLVCVDARLETHDVRTFTFVSRTPSRFSYWPGQFLVFDVPVGGEIVQRCYTIASSPTRPDQISITVKRKPGGAVSPWLHDNLRPGMEIRAIGPLGDFSFVATPGEKYLFLSGGSGITPLMSMTRAHQDLAPDADIVFIHFARTPEDIIFRDELAVMARQMPNLRVIPVCEADGAGGRWGGPRGRVTPQLLSLLAPDFAERWIFNCGPPVYMQVVRDGLVGLGYDMRYYYEESFDFGVPPPVEEVLAAQGAETFEVTFSKSGRTIGVAPGQHILAAAREAGMRLPSSCTKGVCGTCKSKLVSGRVDMKHQGGIRQREIDQDMILICCSTPLTDLVIER</sequence>
<dbReference type="KEGG" id="acr:Acry_1002"/>
<dbReference type="InterPro" id="IPR036010">
    <property type="entry name" value="2Fe-2S_ferredoxin-like_sf"/>
</dbReference>
<evidence type="ECO:0000313" key="13">
    <source>
        <dbReference type="EMBL" id="ABQ30219.1"/>
    </source>
</evidence>
<dbReference type="PROSITE" id="PS51085">
    <property type="entry name" value="2FE2S_FER_2"/>
    <property type="match status" value="1"/>
</dbReference>
<comment type="cofactor">
    <cofactor evidence="9">
        <name>[2Fe-2S] cluster</name>
        <dbReference type="ChEBI" id="CHEBI:190135"/>
    </cofactor>
</comment>
<evidence type="ECO:0000259" key="11">
    <source>
        <dbReference type="PROSITE" id="PS51085"/>
    </source>
</evidence>
<feature type="domain" description="2Fe-2S ferredoxin-type" evidence="11">
    <location>
        <begin position="279"/>
        <end position="363"/>
    </location>
</feature>
<protein>
    <submittedName>
        <fullName evidence="13">Oxidoreductase FAD-binding domain protein</fullName>
    </submittedName>
</protein>
<dbReference type="Gene3D" id="3.10.20.30">
    <property type="match status" value="1"/>
</dbReference>
<feature type="domain" description="FAD-binding FR-type" evidence="12">
    <location>
        <begin position="22"/>
        <end position="126"/>
    </location>
</feature>
<dbReference type="EMBL" id="CP000697">
    <property type="protein sequence ID" value="ABQ30219.1"/>
    <property type="molecule type" value="Genomic_DNA"/>
</dbReference>
<comment type="cofactor">
    <cofactor evidence="1">
        <name>FAD</name>
        <dbReference type="ChEBI" id="CHEBI:57692"/>
    </cofactor>
</comment>
<evidence type="ECO:0000256" key="2">
    <source>
        <dbReference type="ARBA" id="ARBA00022630"/>
    </source>
</evidence>
<evidence type="ECO:0000256" key="5">
    <source>
        <dbReference type="ARBA" id="ARBA00022827"/>
    </source>
</evidence>
<dbReference type="eggNOG" id="COG1018">
    <property type="taxonomic scope" value="Bacteria"/>
</dbReference>
<dbReference type="GO" id="GO:0051537">
    <property type="term" value="F:2 iron, 2 sulfur cluster binding"/>
    <property type="evidence" value="ECO:0007669"/>
    <property type="project" value="UniProtKB-KW"/>
</dbReference>
<dbReference type="InterPro" id="IPR001433">
    <property type="entry name" value="OxRdtase_FAD/NAD-bd"/>
</dbReference>
<dbReference type="AlphaFoldDB" id="A5FX87"/>
<dbReference type="STRING" id="349163.Acry_1002"/>
<organism evidence="13 14">
    <name type="scientific">Acidiphilium cryptum (strain JF-5)</name>
    <dbReference type="NCBI Taxonomy" id="349163"/>
    <lineage>
        <taxon>Bacteria</taxon>
        <taxon>Pseudomonadati</taxon>
        <taxon>Pseudomonadota</taxon>
        <taxon>Alphaproteobacteria</taxon>
        <taxon>Acetobacterales</taxon>
        <taxon>Acidocellaceae</taxon>
        <taxon>Acidiphilium</taxon>
    </lineage>
</organism>
<dbReference type="GO" id="GO:0016491">
    <property type="term" value="F:oxidoreductase activity"/>
    <property type="evidence" value="ECO:0007669"/>
    <property type="project" value="UniProtKB-KW"/>
</dbReference>
<dbReference type="SUPFAM" id="SSF63380">
    <property type="entry name" value="Riboflavin synthase domain-like"/>
    <property type="match status" value="1"/>
</dbReference>
<keyword evidence="7" id="KW-0408">Iron</keyword>
<dbReference type="SUPFAM" id="SSF52343">
    <property type="entry name" value="Ferredoxin reductase-like, C-terminal NADP-linked domain"/>
    <property type="match status" value="1"/>
</dbReference>
<dbReference type="PROSITE" id="PS51384">
    <property type="entry name" value="FAD_FR"/>
    <property type="match status" value="1"/>
</dbReference>
<dbReference type="PANTHER" id="PTHR47354">
    <property type="entry name" value="NADH OXIDOREDUCTASE HCR"/>
    <property type="match status" value="1"/>
</dbReference>
<dbReference type="HOGENOM" id="CLU_003827_14_3_5"/>
<evidence type="ECO:0000256" key="10">
    <source>
        <dbReference type="ARBA" id="ARBA00061434"/>
    </source>
</evidence>